<sequence>MPFEPHEFCIGNIVDEILDQVRQYRTGNGSSRRQAFAEQIAFTAAPTLRLSAGNQGVAKELTPDATFWHERSHWPGVVIEIAASQRMKNLDRRASDFICRSKGGIQVVVCLKLNDRNQGANLTVWRRRITTADDGITDLHCIKEVYKELVDPDGTPSNDENDSLRLQLRDFAALKELKTEPNSLLEPVFISYKHLSDLCLRVRRQSTEIREKQRKMPESEPEMRTHEREVMLIFGQSLLSLIHCPSNQLTSSICAELISATRRI</sequence>
<gene>
    <name evidence="1" type="ORF">FRX48_07856</name>
</gene>
<dbReference type="EMBL" id="VXIT01000014">
    <property type="protein sequence ID" value="KAA6408115.1"/>
    <property type="molecule type" value="Genomic_DNA"/>
</dbReference>
<proteinExistence type="predicted"/>
<comment type="caution">
    <text evidence="1">The sequence shown here is derived from an EMBL/GenBank/DDBJ whole genome shotgun (WGS) entry which is preliminary data.</text>
</comment>
<accession>A0A5M8PFU0</accession>
<name>A0A5M8PFU0_9LECA</name>
<protein>
    <submittedName>
        <fullName evidence="1">Uncharacterized protein</fullName>
    </submittedName>
</protein>
<reference evidence="1 2" key="1">
    <citation type="submission" date="2019-09" db="EMBL/GenBank/DDBJ databases">
        <title>The hologenome of the rock-dwelling lichen Lasallia pustulata.</title>
        <authorList>
            <person name="Greshake Tzovaras B."/>
            <person name="Segers F."/>
            <person name="Bicker A."/>
            <person name="Dal Grande F."/>
            <person name="Otte J."/>
            <person name="Hankeln T."/>
            <person name="Schmitt I."/>
            <person name="Ebersberger I."/>
        </authorList>
    </citation>
    <scope>NUCLEOTIDE SEQUENCE [LARGE SCALE GENOMIC DNA]</scope>
    <source>
        <strain evidence="1">A1-1</strain>
    </source>
</reference>
<organism evidence="1 2">
    <name type="scientific">Lasallia pustulata</name>
    <dbReference type="NCBI Taxonomy" id="136370"/>
    <lineage>
        <taxon>Eukaryota</taxon>
        <taxon>Fungi</taxon>
        <taxon>Dikarya</taxon>
        <taxon>Ascomycota</taxon>
        <taxon>Pezizomycotina</taxon>
        <taxon>Lecanoromycetes</taxon>
        <taxon>OSLEUM clade</taxon>
        <taxon>Umbilicariomycetidae</taxon>
        <taxon>Umbilicariales</taxon>
        <taxon>Umbilicariaceae</taxon>
        <taxon>Lasallia</taxon>
    </lineage>
</organism>
<dbReference type="Proteomes" id="UP000324767">
    <property type="component" value="Unassembled WGS sequence"/>
</dbReference>
<dbReference type="AlphaFoldDB" id="A0A5M8PFU0"/>
<evidence type="ECO:0000313" key="2">
    <source>
        <dbReference type="Proteomes" id="UP000324767"/>
    </source>
</evidence>
<dbReference type="OrthoDB" id="3485856at2759"/>
<evidence type="ECO:0000313" key="1">
    <source>
        <dbReference type="EMBL" id="KAA6408115.1"/>
    </source>
</evidence>